<evidence type="ECO:0000313" key="2">
    <source>
        <dbReference type="EMBL" id="SFS30695.1"/>
    </source>
</evidence>
<dbReference type="PROSITE" id="PS51186">
    <property type="entry name" value="GNAT"/>
    <property type="match status" value="1"/>
</dbReference>
<dbReference type="OrthoDB" id="8450419at2"/>
<dbReference type="Proteomes" id="UP000199392">
    <property type="component" value="Unassembled WGS sequence"/>
</dbReference>
<keyword evidence="2" id="KW-0808">Transferase</keyword>
<evidence type="ECO:0000313" key="3">
    <source>
        <dbReference type="Proteomes" id="UP000199392"/>
    </source>
</evidence>
<dbReference type="Gene3D" id="3.40.630.30">
    <property type="match status" value="1"/>
</dbReference>
<keyword evidence="3" id="KW-1185">Reference proteome</keyword>
<name>A0A1I6NS49_9RHOB</name>
<proteinExistence type="predicted"/>
<sequence>MFTPCDTDDIPALATMLRGLNALHVAHVPHRFHGEAGAPELEAFFAEAMAGGAQLRAYRLQGVPRGYLMWRWRHGEGTALEHPQRRAMLEHIWVEPSWRRRGVARRLIAGFEAEIAGQGASGWTTMVHAFNAPSRALMTGAGAVGAVEVLEKRFQTSA</sequence>
<reference evidence="3" key="1">
    <citation type="submission" date="2016-10" db="EMBL/GenBank/DDBJ databases">
        <authorList>
            <person name="Varghese N."/>
            <person name="Submissions S."/>
        </authorList>
    </citation>
    <scope>NUCLEOTIDE SEQUENCE [LARGE SCALE GENOMIC DNA]</scope>
    <source>
        <strain evidence="3">DSM 26894</strain>
    </source>
</reference>
<dbReference type="AlphaFoldDB" id="A0A1I6NS49"/>
<dbReference type="InterPro" id="IPR000182">
    <property type="entry name" value="GNAT_dom"/>
</dbReference>
<organism evidence="2 3">
    <name type="scientific">Alloyangia pacifica</name>
    <dbReference type="NCBI Taxonomy" id="311180"/>
    <lineage>
        <taxon>Bacteria</taxon>
        <taxon>Pseudomonadati</taxon>
        <taxon>Pseudomonadota</taxon>
        <taxon>Alphaproteobacteria</taxon>
        <taxon>Rhodobacterales</taxon>
        <taxon>Roseobacteraceae</taxon>
        <taxon>Alloyangia</taxon>
    </lineage>
</organism>
<dbReference type="RefSeq" id="WP_092426759.1">
    <property type="nucleotide sequence ID" value="NZ_FNCL01000008.1"/>
</dbReference>
<dbReference type="GO" id="GO:0016747">
    <property type="term" value="F:acyltransferase activity, transferring groups other than amino-acyl groups"/>
    <property type="evidence" value="ECO:0007669"/>
    <property type="project" value="InterPro"/>
</dbReference>
<gene>
    <name evidence="2" type="ORF">SAMN04488050_10121</name>
</gene>
<dbReference type="EMBL" id="FOZW01000001">
    <property type="protein sequence ID" value="SFS30695.1"/>
    <property type="molecule type" value="Genomic_DNA"/>
</dbReference>
<dbReference type="CDD" id="cd04301">
    <property type="entry name" value="NAT_SF"/>
    <property type="match status" value="1"/>
</dbReference>
<dbReference type="Pfam" id="PF00583">
    <property type="entry name" value="Acetyltransf_1"/>
    <property type="match status" value="1"/>
</dbReference>
<dbReference type="InterPro" id="IPR016181">
    <property type="entry name" value="Acyl_CoA_acyltransferase"/>
</dbReference>
<dbReference type="SUPFAM" id="SSF55729">
    <property type="entry name" value="Acyl-CoA N-acyltransferases (Nat)"/>
    <property type="match status" value="1"/>
</dbReference>
<evidence type="ECO:0000259" key="1">
    <source>
        <dbReference type="PROSITE" id="PS51186"/>
    </source>
</evidence>
<protein>
    <submittedName>
        <fullName evidence="2">Acetyltransferase (GNAT) family protein</fullName>
    </submittedName>
</protein>
<feature type="domain" description="N-acetyltransferase" evidence="1">
    <location>
        <begin position="15"/>
        <end position="158"/>
    </location>
</feature>
<accession>A0A1I6NS49</accession>